<gene>
    <name evidence="1" type="ORF">MAMMFC1_04146</name>
</gene>
<evidence type="ECO:0000313" key="1">
    <source>
        <dbReference type="EMBL" id="BBB93429.1"/>
    </source>
</evidence>
<sequence length="43" mass="5082">MNFKRNLLQWVTKCMLSLAAFFILPASFAAYQPRVPEHLQDRE</sequence>
<accession>A0A348AQT1</accession>
<dbReference type="KEGG" id="mana:MAMMFC1_04146"/>
<evidence type="ECO:0000313" key="2">
    <source>
        <dbReference type="Proteomes" id="UP000276437"/>
    </source>
</evidence>
<dbReference type="RefSeq" id="WP_269471851.1">
    <property type="nucleotide sequence ID" value="NZ_AP018449.1"/>
</dbReference>
<dbReference type="Proteomes" id="UP000276437">
    <property type="component" value="Chromosome"/>
</dbReference>
<reference evidence="1 2" key="1">
    <citation type="journal article" date="2018" name="Int. J. Syst. Evol. Microbiol.">
        <title>Methylomusa anaerophila gen. nov., sp. nov., an anaerobic methanol-utilizing bacterium isolated from a microbial fuel cell.</title>
        <authorList>
            <person name="Amano N."/>
            <person name="Yamamuro A."/>
            <person name="Miyahara M."/>
            <person name="Kouzuma A."/>
            <person name="Abe T."/>
            <person name="Watanabe K."/>
        </authorList>
    </citation>
    <scope>NUCLEOTIDE SEQUENCE [LARGE SCALE GENOMIC DNA]</scope>
    <source>
        <strain evidence="1 2">MMFC1</strain>
    </source>
</reference>
<keyword evidence="2" id="KW-1185">Reference proteome</keyword>
<dbReference type="EMBL" id="AP018449">
    <property type="protein sequence ID" value="BBB93429.1"/>
    <property type="molecule type" value="Genomic_DNA"/>
</dbReference>
<name>A0A348AQT1_9FIRM</name>
<organism evidence="1 2">
    <name type="scientific">Methylomusa anaerophila</name>
    <dbReference type="NCBI Taxonomy" id="1930071"/>
    <lineage>
        <taxon>Bacteria</taxon>
        <taxon>Bacillati</taxon>
        <taxon>Bacillota</taxon>
        <taxon>Negativicutes</taxon>
        <taxon>Selenomonadales</taxon>
        <taxon>Sporomusaceae</taxon>
        <taxon>Methylomusa</taxon>
    </lineage>
</organism>
<dbReference type="AlphaFoldDB" id="A0A348AQT1"/>
<evidence type="ECO:0008006" key="3">
    <source>
        <dbReference type="Google" id="ProtNLM"/>
    </source>
</evidence>
<protein>
    <recommendedName>
        <fullName evidence="3">Cyclic lactone autoinducer peptide</fullName>
    </recommendedName>
</protein>
<proteinExistence type="predicted"/>